<dbReference type="PANTHER" id="PTHR30069:SF29">
    <property type="entry name" value="HEMOGLOBIN AND HEMOGLOBIN-HAPTOGLOBIN-BINDING PROTEIN 1-RELATED"/>
    <property type="match status" value="1"/>
</dbReference>
<dbReference type="PROSITE" id="PS52016">
    <property type="entry name" value="TONB_DEPENDENT_REC_3"/>
    <property type="match status" value="1"/>
</dbReference>
<organism evidence="17 18">
    <name type="scientific">Acidovorax temperans</name>
    <dbReference type="NCBI Taxonomy" id="80878"/>
    <lineage>
        <taxon>Bacteria</taxon>
        <taxon>Pseudomonadati</taxon>
        <taxon>Pseudomonadota</taxon>
        <taxon>Betaproteobacteria</taxon>
        <taxon>Burkholderiales</taxon>
        <taxon>Comamonadaceae</taxon>
        <taxon>Acidovorax</taxon>
    </lineage>
</organism>
<dbReference type="InterPro" id="IPR037066">
    <property type="entry name" value="Plug_dom_sf"/>
</dbReference>
<accession>A0A543L6P9</accession>
<dbReference type="RefSeq" id="WP_244939042.1">
    <property type="nucleotide sequence ID" value="NZ_VFPV01000002.1"/>
</dbReference>
<evidence type="ECO:0000256" key="8">
    <source>
        <dbReference type="ARBA" id="ARBA00023136"/>
    </source>
</evidence>
<protein>
    <submittedName>
        <fullName evidence="17">Iron complex outermembrane receptor protein</fullName>
    </submittedName>
</protein>
<dbReference type="Gene3D" id="2.170.130.10">
    <property type="entry name" value="TonB-dependent receptor, plug domain"/>
    <property type="match status" value="1"/>
</dbReference>
<sequence length="670" mass="74211">MKRGSPPRQRTLRPLVISWLLAGITSAYAQADMVDLPLEQLMQMQVTTASRYAQTALEAPAAVSVVTAEDIRLFGYRSLAEVLASMRGLYVSYDRAYHYLGTRGFATPGDYNTRVLLLVNGVRLNDNLYDQASIGTDFPIDLDLIERVEFVSGPGSAVYGANAFFGVVNVITRDGRQLPGPQVAVEAGSQGSAKARLSVGTVDAYGGDWLVAATRATRRGADLYFPSYDAPNSNHGVAQGLDFDRSTQLFARMRRDGLALTLAHAERHKGVPTAAFSQVFNDPRSQFTDQSTRLAAEYTAQVSPTLAFTGRAHAARYQYVGDYVYDYPPLTVNRDVGTGQWWGGELQWVSTALARHKLVWGLDYRRDTRITQTNADLDPPAEYLNARRTGDVAGVYVQDEFALQPNLTLHTGLRWGKQTGSSGTLNPRLGLVYWWNPATAIKLLHGTAYRPPNAYEHDYRVDLPGGIVDRHHVRSERVRTTELALEHAPSGGTRYLLTAFRSEVKDLISMSAAASIDRFLLDNTRSVKVHGVEAELEQRWQAGQRLRLVYGWQKARDSSVDGTLSNSPRHLLKVQWSDTVSAAPASAWGRGRYAIEAIGVGPRSTSRGTNLPGHLLTNVNYSMRISQVDVSLGIYNLFNQRHYSATSLEIRDDALRQDGRTFRVKLTYAF</sequence>
<dbReference type="AlphaFoldDB" id="A0A543L6P9"/>
<feature type="chain" id="PRO_5036365440" evidence="13">
    <location>
        <begin position="30"/>
        <end position="670"/>
    </location>
</feature>
<evidence type="ECO:0000313" key="17">
    <source>
        <dbReference type="EMBL" id="TQN02976.1"/>
    </source>
</evidence>
<dbReference type="EMBL" id="VFPV01000002">
    <property type="protein sequence ID" value="TQN02976.1"/>
    <property type="molecule type" value="Genomic_DNA"/>
</dbReference>
<dbReference type="InterPro" id="IPR039426">
    <property type="entry name" value="TonB-dep_rcpt-like"/>
</dbReference>
<dbReference type="GO" id="GO:0015344">
    <property type="term" value="F:siderophore uptake transmembrane transporter activity"/>
    <property type="evidence" value="ECO:0007669"/>
    <property type="project" value="TreeGrafter"/>
</dbReference>
<evidence type="ECO:0000256" key="11">
    <source>
        <dbReference type="PROSITE-ProRule" id="PRU01360"/>
    </source>
</evidence>
<dbReference type="Pfam" id="PF07715">
    <property type="entry name" value="Plug"/>
    <property type="match status" value="1"/>
</dbReference>
<evidence type="ECO:0000256" key="12">
    <source>
        <dbReference type="RuleBase" id="RU003357"/>
    </source>
</evidence>
<comment type="similarity">
    <text evidence="2 11 12">Belongs to the TonB-dependent receptor family.</text>
</comment>
<keyword evidence="8 11" id="KW-0472">Membrane</keyword>
<name>A0A543L6P9_9BURK</name>
<dbReference type="InterPro" id="IPR036942">
    <property type="entry name" value="Beta-barrel_TonB_sf"/>
</dbReference>
<keyword evidence="5 11" id="KW-0812">Transmembrane</keyword>
<evidence type="ECO:0000313" key="18">
    <source>
        <dbReference type="Proteomes" id="UP000316993"/>
    </source>
</evidence>
<evidence type="ECO:0000256" key="7">
    <source>
        <dbReference type="ARBA" id="ARBA00023077"/>
    </source>
</evidence>
<dbReference type="GO" id="GO:0044718">
    <property type="term" value="P:siderophore transmembrane transport"/>
    <property type="evidence" value="ECO:0007669"/>
    <property type="project" value="TreeGrafter"/>
</dbReference>
<evidence type="ECO:0000256" key="6">
    <source>
        <dbReference type="ARBA" id="ARBA00022729"/>
    </source>
</evidence>
<keyword evidence="10 11" id="KW-0998">Cell outer membrane</keyword>
<evidence type="ECO:0000256" key="3">
    <source>
        <dbReference type="ARBA" id="ARBA00022448"/>
    </source>
</evidence>
<evidence type="ECO:0000256" key="9">
    <source>
        <dbReference type="ARBA" id="ARBA00023170"/>
    </source>
</evidence>
<evidence type="ECO:0000256" key="13">
    <source>
        <dbReference type="SAM" id="SignalP"/>
    </source>
</evidence>
<dbReference type="PANTHER" id="PTHR30069">
    <property type="entry name" value="TONB-DEPENDENT OUTER MEMBRANE RECEPTOR"/>
    <property type="match status" value="1"/>
</dbReference>
<evidence type="ECO:0000256" key="1">
    <source>
        <dbReference type="ARBA" id="ARBA00004571"/>
    </source>
</evidence>
<feature type="signal peptide" evidence="13">
    <location>
        <begin position="1"/>
        <end position="29"/>
    </location>
</feature>
<keyword evidence="4 11" id="KW-1134">Transmembrane beta strand</keyword>
<proteinExistence type="inferred from homology"/>
<dbReference type="EMBL" id="VFPV01000004">
    <property type="protein sequence ID" value="TQM99075.1"/>
    <property type="molecule type" value="Genomic_DNA"/>
</dbReference>
<evidence type="ECO:0000256" key="2">
    <source>
        <dbReference type="ARBA" id="ARBA00009810"/>
    </source>
</evidence>
<keyword evidence="9 17" id="KW-0675">Receptor</keyword>
<evidence type="ECO:0000256" key="4">
    <source>
        <dbReference type="ARBA" id="ARBA00022452"/>
    </source>
</evidence>
<dbReference type="Gene3D" id="2.40.170.20">
    <property type="entry name" value="TonB-dependent receptor, beta-barrel domain"/>
    <property type="match status" value="1"/>
</dbReference>
<gene>
    <name evidence="17" type="ORF">BDD18_1629</name>
    <name evidence="16" type="ORF">BDD18_3715</name>
</gene>
<feature type="domain" description="TonB-dependent receptor plug" evidence="15">
    <location>
        <begin position="57"/>
        <end position="167"/>
    </location>
</feature>
<evidence type="ECO:0000259" key="15">
    <source>
        <dbReference type="Pfam" id="PF07715"/>
    </source>
</evidence>
<evidence type="ECO:0000313" key="16">
    <source>
        <dbReference type="EMBL" id="TQM99075.1"/>
    </source>
</evidence>
<dbReference type="GO" id="GO:0009279">
    <property type="term" value="C:cell outer membrane"/>
    <property type="evidence" value="ECO:0007669"/>
    <property type="project" value="UniProtKB-SubCell"/>
</dbReference>
<reference evidence="17 18" key="1">
    <citation type="submission" date="2019-06" db="EMBL/GenBank/DDBJ databases">
        <title>Genomic Encyclopedia of Archaeal and Bacterial Type Strains, Phase II (KMG-II): from individual species to whole genera.</title>
        <authorList>
            <person name="Goeker M."/>
        </authorList>
    </citation>
    <scope>NUCLEOTIDE SEQUENCE [LARGE SCALE GENOMIC DNA]</scope>
    <source>
        <strain evidence="17 18">DSM 7270</strain>
    </source>
</reference>
<comment type="caution">
    <text evidence="17">The sequence shown here is derived from an EMBL/GenBank/DDBJ whole genome shotgun (WGS) entry which is preliminary data.</text>
</comment>
<evidence type="ECO:0000256" key="5">
    <source>
        <dbReference type="ARBA" id="ARBA00022692"/>
    </source>
</evidence>
<dbReference type="SUPFAM" id="SSF56935">
    <property type="entry name" value="Porins"/>
    <property type="match status" value="1"/>
</dbReference>
<dbReference type="Proteomes" id="UP000316993">
    <property type="component" value="Unassembled WGS sequence"/>
</dbReference>
<keyword evidence="3 11" id="KW-0813">Transport</keyword>
<keyword evidence="7 12" id="KW-0798">TonB box</keyword>
<dbReference type="InterPro" id="IPR000531">
    <property type="entry name" value="Beta-barrel_TonB"/>
</dbReference>
<comment type="subcellular location">
    <subcellularLocation>
        <location evidence="1 11">Cell outer membrane</location>
        <topology evidence="1 11">Multi-pass membrane protein</topology>
    </subcellularLocation>
</comment>
<evidence type="ECO:0000259" key="14">
    <source>
        <dbReference type="Pfam" id="PF00593"/>
    </source>
</evidence>
<dbReference type="InterPro" id="IPR012910">
    <property type="entry name" value="Plug_dom"/>
</dbReference>
<evidence type="ECO:0000256" key="10">
    <source>
        <dbReference type="ARBA" id="ARBA00023237"/>
    </source>
</evidence>
<feature type="domain" description="TonB-dependent receptor-like beta-barrel" evidence="14">
    <location>
        <begin position="257"/>
        <end position="637"/>
    </location>
</feature>
<keyword evidence="6 13" id="KW-0732">Signal</keyword>
<dbReference type="Pfam" id="PF00593">
    <property type="entry name" value="TonB_dep_Rec_b-barrel"/>
    <property type="match status" value="1"/>
</dbReference>